<protein>
    <submittedName>
        <fullName evidence="1">Uncharacterized protein</fullName>
    </submittedName>
</protein>
<reference evidence="1 2" key="1">
    <citation type="journal article" date="2018" name="Mol. Biol. Evol.">
        <title>Broad Genomic Sampling Reveals a Smut Pathogenic Ancestry of the Fungal Clade Ustilaginomycotina.</title>
        <authorList>
            <person name="Kijpornyongpan T."/>
            <person name="Mondo S.J."/>
            <person name="Barry K."/>
            <person name="Sandor L."/>
            <person name="Lee J."/>
            <person name="Lipzen A."/>
            <person name="Pangilinan J."/>
            <person name="LaButti K."/>
            <person name="Hainaut M."/>
            <person name="Henrissat B."/>
            <person name="Grigoriev I.V."/>
            <person name="Spatafora J.W."/>
            <person name="Aime M.C."/>
        </authorList>
    </citation>
    <scope>NUCLEOTIDE SEQUENCE [LARGE SCALE GENOMIC DNA]</scope>
    <source>
        <strain evidence="1 2">SA 807</strain>
    </source>
</reference>
<name>A0ACD0NV48_9BASI</name>
<dbReference type="Proteomes" id="UP000245626">
    <property type="component" value="Unassembled WGS sequence"/>
</dbReference>
<keyword evidence="2" id="KW-1185">Reference proteome</keyword>
<evidence type="ECO:0000313" key="1">
    <source>
        <dbReference type="EMBL" id="PWN49728.1"/>
    </source>
</evidence>
<gene>
    <name evidence="1" type="ORF">IE53DRAFT_369520</name>
</gene>
<proteinExistence type="predicted"/>
<dbReference type="EMBL" id="KZ820013">
    <property type="protein sequence ID" value="PWN49728.1"/>
    <property type="molecule type" value="Genomic_DNA"/>
</dbReference>
<evidence type="ECO:0000313" key="2">
    <source>
        <dbReference type="Proteomes" id="UP000245626"/>
    </source>
</evidence>
<organism evidence="1 2">
    <name type="scientific">Violaceomyces palustris</name>
    <dbReference type="NCBI Taxonomy" id="1673888"/>
    <lineage>
        <taxon>Eukaryota</taxon>
        <taxon>Fungi</taxon>
        <taxon>Dikarya</taxon>
        <taxon>Basidiomycota</taxon>
        <taxon>Ustilaginomycotina</taxon>
        <taxon>Ustilaginomycetes</taxon>
        <taxon>Violaceomycetales</taxon>
        <taxon>Violaceomycetaceae</taxon>
        <taxon>Violaceomyces</taxon>
    </lineage>
</organism>
<sequence length="182" mass="20321">MSHQAEPGTKSKLTPSDIVDEFKRQGHFDEMRKALLQSFQSGGLKRPLMERIEELLVSKVEEDHSRLSSRDSRLQHDALMREIDRFPVFDRLMEDLKKEDNHEDGDHDRLLEDQLVGGDEREGGKLMNEGEERGGGKGLLAPNGLIGKGVQSRVENLVAVATKGEREEDEGGGGEAEMEVGE</sequence>
<accession>A0ACD0NV48</accession>